<keyword evidence="3" id="KW-1185">Reference proteome</keyword>
<evidence type="ECO:0000256" key="1">
    <source>
        <dbReference type="SAM" id="Phobius"/>
    </source>
</evidence>
<protein>
    <submittedName>
        <fullName evidence="2">Rod shape-determining protein MreD</fullName>
    </submittedName>
</protein>
<accession>A0A6L7G6I7</accession>
<feature type="transmembrane region" description="Helical" evidence="1">
    <location>
        <begin position="112"/>
        <end position="135"/>
    </location>
</feature>
<feature type="transmembrane region" description="Helical" evidence="1">
    <location>
        <begin position="147"/>
        <end position="167"/>
    </location>
</feature>
<organism evidence="2 3">
    <name type="scientific">Pseudooceanicola albus</name>
    <dbReference type="NCBI Taxonomy" id="2692189"/>
    <lineage>
        <taxon>Bacteria</taxon>
        <taxon>Pseudomonadati</taxon>
        <taxon>Pseudomonadota</taxon>
        <taxon>Alphaproteobacteria</taxon>
        <taxon>Rhodobacterales</taxon>
        <taxon>Paracoccaceae</taxon>
        <taxon>Pseudooceanicola</taxon>
    </lineage>
</organism>
<reference evidence="2 3" key="1">
    <citation type="submission" date="2019-12" db="EMBL/GenBank/DDBJ databases">
        <authorList>
            <person name="Li M."/>
        </authorList>
    </citation>
    <scope>NUCLEOTIDE SEQUENCE [LARGE SCALE GENOMIC DNA]</scope>
    <source>
        <strain evidence="2 3">GBMRC 2024</strain>
    </source>
</reference>
<feature type="transmembrane region" description="Helical" evidence="1">
    <location>
        <begin position="12"/>
        <end position="34"/>
    </location>
</feature>
<proteinExistence type="predicted"/>
<dbReference type="AlphaFoldDB" id="A0A6L7G6I7"/>
<name>A0A6L7G6I7_9RHOB</name>
<keyword evidence="1" id="KW-1133">Transmembrane helix</keyword>
<dbReference type="EMBL" id="WUMU01000011">
    <property type="protein sequence ID" value="MXN18283.1"/>
    <property type="molecule type" value="Genomic_DNA"/>
</dbReference>
<dbReference type="Proteomes" id="UP000477911">
    <property type="component" value="Unassembled WGS sequence"/>
</dbReference>
<keyword evidence="1" id="KW-0812">Transmembrane</keyword>
<comment type="caution">
    <text evidence="2">The sequence shown here is derived from an EMBL/GenBank/DDBJ whole genome shotgun (WGS) entry which is preliminary data.</text>
</comment>
<keyword evidence="1" id="KW-0472">Membrane</keyword>
<evidence type="ECO:0000313" key="3">
    <source>
        <dbReference type="Proteomes" id="UP000477911"/>
    </source>
</evidence>
<sequence>MADAIRASFARVWGLRLVYVALCLVIILFALLPLQTEPRLWVGPNLMLALTFAWALRRPELVPIPLVAVMFLLSDFLQMRPPGLLSALAVIATARLQGRARIMRERSILREWFSAGIAVLVVLFGYRVLLGVFFIDRPQLVVTLSEAVMTIAFLPVMVAFSSLFFGIRRAAVGEVDSLGHRL</sequence>
<evidence type="ECO:0000313" key="2">
    <source>
        <dbReference type="EMBL" id="MXN18283.1"/>
    </source>
</evidence>
<dbReference type="RefSeq" id="WP_160894417.1">
    <property type="nucleotide sequence ID" value="NZ_WUMU01000011.1"/>
</dbReference>
<gene>
    <name evidence="2" type="ORF">GR170_10580</name>
</gene>